<evidence type="ECO:0000256" key="1">
    <source>
        <dbReference type="SAM" id="Coils"/>
    </source>
</evidence>
<dbReference type="SMART" id="SM00546">
    <property type="entry name" value="CUE"/>
    <property type="match status" value="1"/>
</dbReference>
<feature type="coiled-coil region" evidence="1">
    <location>
        <begin position="31"/>
        <end position="58"/>
    </location>
</feature>
<protein>
    <submittedName>
        <fullName evidence="5">Activating signal cointegrator 1 complex subunit 2</fullName>
    </submittedName>
</protein>
<dbReference type="GeneID" id="108565451"/>
<evidence type="ECO:0000313" key="5">
    <source>
        <dbReference type="RefSeq" id="XP_017780412.1"/>
    </source>
</evidence>
<dbReference type="Gene3D" id="1.10.8.10">
    <property type="entry name" value="DNA helicase RuvA subunit, C-terminal domain"/>
    <property type="match status" value="1"/>
</dbReference>
<evidence type="ECO:0000313" key="4">
    <source>
        <dbReference type="Proteomes" id="UP000695000"/>
    </source>
</evidence>
<dbReference type="Pfam" id="PF02845">
    <property type="entry name" value="CUE"/>
    <property type="match status" value="1"/>
</dbReference>
<dbReference type="PANTHER" id="PTHR21494:SF0">
    <property type="entry name" value="ACTIVATING SIGNAL COINTEGRATOR 1 COMPLEX SUBUNIT 2"/>
    <property type="match status" value="1"/>
</dbReference>
<feature type="domain" description="CUE" evidence="3">
    <location>
        <begin position="471"/>
        <end position="514"/>
    </location>
</feature>
<dbReference type="InterPro" id="IPR052586">
    <property type="entry name" value="ASCC2"/>
</dbReference>
<evidence type="ECO:0000259" key="3">
    <source>
        <dbReference type="PROSITE" id="PS51140"/>
    </source>
</evidence>
<dbReference type="InterPro" id="IPR041800">
    <property type="entry name" value="ASCC2_CUE"/>
</dbReference>
<organism evidence="4 5">
    <name type="scientific">Nicrophorus vespilloides</name>
    <name type="common">Boreal carrion beetle</name>
    <dbReference type="NCBI Taxonomy" id="110193"/>
    <lineage>
        <taxon>Eukaryota</taxon>
        <taxon>Metazoa</taxon>
        <taxon>Ecdysozoa</taxon>
        <taxon>Arthropoda</taxon>
        <taxon>Hexapoda</taxon>
        <taxon>Insecta</taxon>
        <taxon>Pterygota</taxon>
        <taxon>Neoptera</taxon>
        <taxon>Endopterygota</taxon>
        <taxon>Coleoptera</taxon>
        <taxon>Polyphaga</taxon>
        <taxon>Staphyliniformia</taxon>
        <taxon>Silphidae</taxon>
        <taxon>Nicrophorinae</taxon>
        <taxon>Nicrophorus</taxon>
    </lineage>
</organism>
<feature type="compositionally biased region" description="Basic and acidic residues" evidence="2">
    <location>
        <begin position="636"/>
        <end position="646"/>
    </location>
</feature>
<dbReference type="InterPro" id="IPR003892">
    <property type="entry name" value="CUE"/>
</dbReference>
<dbReference type="PANTHER" id="PTHR21494">
    <property type="entry name" value="ACTIVATING SIGNAL COINTEGRATOR 1 COMPLEX SUBUNIT 2 ASC-1 COMPLEX SUBUNIT P100"/>
    <property type="match status" value="1"/>
</dbReference>
<gene>
    <name evidence="5" type="primary">LOC108565451</name>
</gene>
<dbReference type="SUPFAM" id="SSF46934">
    <property type="entry name" value="UBA-like"/>
    <property type="match status" value="1"/>
</dbReference>
<accession>A0ABM1N0R2</accession>
<keyword evidence="1" id="KW-0175">Coiled coil</keyword>
<proteinExistence type="predicted"/>
<dbReference type="RefSeq" id="XP_017780412.1">
    <property type="nucleotide sequence ID" value="XM_017924923.1"/>
</dbReference>
<dbReference type="Proteomes" id="UP000695000">
    <property type="component" value="Unplaced"/>
</dbReference>
<sequence length="706" mass="82675">MDYLLQNGSIFKNPNRLPLNELNLEIKCCKKKKKVDKNQDLEKLKDNLNKNYDVYVEKRPALHKSWLQQRTYVFFQPYYTDVPPEENVEFGKNSQYIACLDFLLQCTYQQFWCYVIHDPQVKIMLESFLVDALDWYELKELKRDHLEMYEDIYFKVAQIYGRMLTYKETEMEYMSESTVHKLLKEQQLLSFFTVLQIIWVYKYSNDNLVKDVIKFYFADNNKKTYETKLDDFVNYTRSVLETIGGVICGFDGKDILIQLSIGPKPSVFDPTWYEEMINYIMHTVGYFKSLMTVCDPAIVHSLKAGIPYRLTYFYNRVFPTIYRLVEKSGSAKEKLTDRINLASSEILSCFHVYVTHLTDEILQCQQNPMKQDAYMEQLLQLLSATLEDDFFVIDYHNSYPIDEQLQIISSFYPELDTMRSDYILECLSTLPTLNDIRAKLKEKTPPVSKNVTIKEERATTSSHEEKLSETEIEQRIASVLDMLPDLGDEFILRCLEFYNYDSMEVISAILDDNLSPNLQDLPRDMIRVPPEPKPEQPILAYRGKKPTYHDAKDMLNDKSNLKEIRDFVLKSSNVTYDMYDDEYDDRDDVEGVRTLVNEEDKYMENRFEGYDLVSDPSSSEDEETPKPNKNFCEDPALIRERREAARRQTASRGRRGGDVVGKAKGQGQDKSVVQNRDKKNTNKSSRANHNRKGGAQFKRNKGMIPS</sequence>
<dbReference type="PROSITE" id="PS51140">
    <property type="entry name" value="CUE"/>
    <property type="match status" value="1"/>
</dbReference>
<reference evidence="5" key="1">
    <citation type="submission" date="2025-08" db="UniProtKB">
        <authorList>
            <consortium name="RefSeq"/>
        </authorList>
    </citation>
    <scope>IDENTIFICATION</scope>
    <source>
        <tissue evidence="5">Whole Larva</tissue>
    </source>
</reference>
<dbReference type="CDD" id="cd14364">
    <property type="entry name" value="CUE_ASCC2"/>
    <property type="match status" value="1"/>
</dbReference>
<name>A0ABM1N0R2_NICVS</name>
<evidence type="ECO:0000256" key="2">
    <source>
        <dbReference type="SAM" id="MobiDB-lite"/>
    </source>
</evidence>
<keyword evidence="4" id="KW-1185">Reference proteome</keyword>
<dbReference type="InterPro" id="IPR009060">
    <property type="entry name" value="UBA-like_sf"/>
</dbReference>
<feature type="region of interest" description="Disordered" evidence="2">
    <location>
        <begin position="611"/>
        <end position="706"/>
    </location>
</feature>